<protein>
    <recommendedName>
        <fullName evidence="3">YolD-like family protein</fullName>
    </recommendedName>
</protein>
<dbReference type="Proteomes" id="UP000564806">
    <property type="component" value="Unassembled WGS sequence"/>
</dbReference>
<dbReference type="RefSeq" id="WP_175372918.1">
    <property type="nucleotide sequence ID" value="NZ_JABWCS010000214.1"/>
</dbReference>
<organism evidence="1 2">
    <name type="scientific">Paenibacillus agri</name>
    <dbReference type="NCBI Taxonomy" id="2744309"/>
    <lineage>
        <taxon>Bacteria</taxon>
        <taxon>Bacillati</taxon>
        <taxon>Bacillota</taxon>
        <taxon>Bacilli</taxon>
        <taxon>Bacillales</taxon>
        <taxon>Paenibacillaceae</taxon>
        <taxon>Paenibacillus</taxon>
    </lineage>
</organism>
<name>A0A850EUE8_9BACL</name>
<comment type="caution">
    <text evidence="1">The sequence shown here is derived from an EMBL/GenBank/DDBJ whole genome shotgun (WGS) entry which is preliminary data.</text>
</comment>
<gene>
    <name evidence="1" type="ORF">HPT30_19135</name>
</gene>
<evidence type="ECO:0000313" key="2">
    <source>
        <dbReference type="Proteomes" id="UP000564806"/>
    </source>
</evidence>
<evidence type="ECO:0000313" key="1">
    <source>
        <dbReference type="EMBL" id="NUU62462.1"/>
    </source>
</evidence>
<evidence type="ECO:0008006" key="3">
    <source>
        <dbReference type="Google" id="ProtNLM"/>
    </source>
</evidence>
<reference evidence="1" key="1">
    <citation type="submission" date="2020-06" db="EMBL/GenBank/DDBJ databases">
        <title>Paenibacillus sp. nov., isolated from soil.</title>
        <authorList>
            <person name="Seo Y.L."/>
        </authorList>
    </citation>
    <scope>NUCLEOTIDE SEQUENCE [LARGE SCALE GENOMIC DNA]</scope>
    <source>
        <strain evidence="1">JW14</strain>
    </source>
</reference>
<proteinExistence type="predicted"/>
<keyword evidence="2" id="KW-1185">Reference proteome</keyword>
<accession>A0A850EUE8</accession>
<dbReference type="AlphaFoldDB" id="A0A850EUE8"/>
<sequence>MTINPGDFSIAASQEFWMKGLLERLEVECRDMEYRGKPESTVAQCTAMMKDIYRSFQTGCRISMHTWDPFGAEELSGIVRIMNVKPLQIKLELNDGTFKWVWMANIVDTFT</sequence>
<dbReference type="EMBL" id="JABWCS010000214">
    <property type="protein sequence ID" value="NUU62462.1"/>
    <property type="molecule type" value="Genomic_DNA"/>
</dbReference>